<dbReference type="EMBL" id="SNRW01038946">
    <property type="protein sequence ID" value="KAA6352995.1"/>
    <property type="molecule type" value="Genomic_DNA"/>
</dbReference>
<gene>
    <name evidence="1" type="ORF">EZS28_051478</name>
</gene>
<reference evidence="1 2" key="1">
    <citation type="submission" date="2019-03" db="EMBL/GenBank/DDBJ databases">
        <title>Single cell metagenomics reveals metabolic interactions within the superorganism composed of flagellate Streblomastix strix and complex community of Bacteroidetes bacteria on its surface.</title>
        <authorList>
            <person name="Treitli S.C."/>
            <person name="Kolisko M."/>
            <person name="Husnik F."/>
            <person name="Keeling P."/>
            <person name="Hampl V."/>
        </authorList>
    </citation>
    <scope>NUCLEOTIDE SEQUENCE [LARGE SCALE GENOMIC DNA]</scope>
    <source>
        <strain evidence="1">ST1C</strain>
    </source>
</reference>
<proteinExistence type="predicted"/>
<sequence length="123" mass="14245">EIKSVTTFSKHDKFDGFVQDFMQQRADAKSQKNDGLATFQIADNLHAVQVDSEYCRCNNSFDQTEMHIVQLDTDSLTLAISGDRNRGSEQRFDAVIKDIEFYNKKQRILLQRRQLAKDTRSSH</sequence>
<name>A0A5J4T6J4_9EUKA</name>
<evidence type="ECO:0000313" key="1">
    <source>
        <dbReference type="EMBL" id="KAA6352995.1"/>
    </source>
</evidence>
<comment type="caution">
    <text evidence="1">The sequence shown here is derived from an EMBL/GenBank/DDBJ whole genome shotgun (WGS) entry which is preliminary data.</text>
</comment>
<evidence type="ECO:0000313" key="2">
    <source>
        <dbReference type="Proteomes" id="UP000324800"/>
    </source>
</evidence>
<accession>A0A5J4T6J4</accession>
<dbReference type="Proteomes" id="UP000324800">
    <property type="component" value="Unassembled WGS sequence"/>
</dbReference>
<dbReference type="OrthoDB" id="108321at2759"/>
<protein>
    <submittedName>
        <fullName evidence="1">Uncharacterized protein</fullName>
    </submittedName>
</protein>
<feature type="non-terminal residue" evidence="1">
    <location>
        <position position="1"/>
    </location>
</feature>
<dbReference type="AlphaFoldDB" id="A0A5J4T6J4"/>
<organism evidence="1 2">
    <name type="scientific">Streblomastix strix</name>
    <dbReference type="NCBI Taxonomy" id="222440"/>
    <lineage>
        <taxon>Eukaryota</taxon>
        <taxon>Metamonada</taxon>
        <taxon>Preaxostyla</taxon>
        <taxon>Oxymonadida</taxon>
        <taxon>Streblomastigidae</taxon>
        <taxon>Streblomastix</taxon>
    </lineage>
</organism>